<feature type="transmembrane region" description="Helical" evidence="6">
    <location>
        <begin position="157"/>
        <end position="178"/>
    </location>
</feature>
<dbReference type="PANTHER" id="PTHR34820:SF4">
    <property type="entry name" value="INNER MEMBRANE PROTEIN YEBZ"/>
    <property type="match status" value="1"/>
</dbReference>
<proteinExistence type="predicted"/>
<feature type="transmembrane region" description="Helical" evidence="6">
    <location>
        <begin position="12"/>
        <end position="33"/>
    </location>
</feature>
<feature type="transmembrane region" description="Helical" evidence="6">
    <location>
        <begin position="119"/>
        <end position="137"/>
    </location>
</feature>
<feature type="domain" description="Copper resistance protein D" evidence="7">
    <location>
        <begin position="194"/>
        <end position="299"/>
    </location>
</feature>
<dbReference type="Pfam" id="PF05425">
    <property type="entry name" value="CopD"/>
    <property type="match status" value="1"/>
</dbReference>
<keyword evidence="3 6" id="KW-0812">Transmembrane</keyword>
<name>A0ABS0EMK9_9BURK</name>
<evidence type="ECO:0000313" key="9">
    <source>
        <dbReference type="Proteomes" id="UP000657372"/>
    </source>
</evidence>
<comment type="subcellular location">
    <subcellularLocation>
        <location evidence="1">Cell membrane</location>
        <topology evidence="1">Multi-pass membrane protein</topology>
    </subcellularLocation>
</comment>
<evidence type="ECO:0000256" key="3">
    <source>
        <dbReference type="ARBA" id="ARBA00022692"/>
    </source>
</evidence>
<gene>
    <name evidence="8" type="primary">copD</name>
    <name evidence="8" type="ORF">IXC47_00230</name>
</gene>
<dbReference type="Proteomes" id="UP000657372">
    <property type="component" value="Unassembled WGS sequence"/>
</dbReference>
<dbReference type="InterPro" id="IPR032694">
    <property type="entry name" value="CopC/D"/>
</dbReference>
<dbReference type="PANTHER" id="PTHR34820">
    <property type="entry name" value="INNER MEMBRANE PROTEIN YEBZ"/>
    <property type="match status" value="1"/>
</dbReference>
<dbReference type="RefSeq" id="WP_195874359.1">
    <property type="nucleotide sequence ID" value="NZ_JADOEL010000001.1"/>
</dbReference>
<feature type="transmembrane region" description="Helical" evidence="6">
    <location>
        <begin position="80"/>
        <end position="112"/>
    </location>
</feature>
<reference evidence="8 9" key="1">
    <citation type="submission" date="2020-11" db="EMBL/GenBank/DDBJ databases">
        <title>WGS of Herminiimonas contaminans strain Marseille-Q4544 isolated from planarians Schmidtea mediterranea.</title>
        <authorList>
            <person name="Kangale L."/>
        </authorList>
    </citation>
    <scope>NUCLEOTIDE SEQUENCE [LARGE SCALE GENOMIC DNA]</scope>
    <source>
        <strain evidence="8 9">Marseille-Q4544</strain>
    </source>
</reference>
<feature type="transmembrane region" description="Helical" evidence="6">
    <location>
        <begin position="282"/>
        <end position="301"/>
    </location>
</feature>
<evidence type="ECO:0000256" key="4">
    <source>
        <dbReference type="ARBA" id="ARBA00022989"/>
    </source>
</evidence>
<keyword evidence="9" id="KW-1185">Reference proteome</keyword>
<evidence type="ECO:0000313" key="8">
    <source>
        <dbReference type="EMBL" id="MBF8176100.1"/>
    </source>
</evidence>
<evidence type="ECO:0000256" key="6">
    <source>
        <dbReference type="SAM" id="Phobius"/>
    </source>
</evidence>
<evidence type="ECO:0000259" key="7">
    <source>
        <dbReference type="Pfam" id="PF05425"/>
    </source>
</evidence>
<feature type="transmembrane region" description="Helical" evidence="6">
    <location>
        <begin position="233"/>
        <end position="257"/>
    </location>
</feature>
<feature type="transmembrane region" description="Helical" evidence="6">
    <location>
        <begin position="45"/>
        <end position="68"/>
    </location>
</feature>
<feature type="transmembrane region" description="Helical" evidence="6">
    <location>
        <begin position="198"/>
        <end position="221"/>
    </location>
</feature>
<dbReference type="InterPro" id="IPR008457">
    <property type="entry name" value="Cu-R_CopD_dom"/>
</dbReference>
<protein>
    <submittedName>
        <fullName evidence="8">Copper homeostasis membrane protein CopD</fullName>
    </submittedName>
</protein>
<keyword evidence="5 6" id="KW-0472">Membrane</keyword>
<dbReference type="NCBIfam" id="NF033808">
    <property type="entry name" value="copper_CopD"/>
    <property type="match status" value="1"/>
</dbReference>
<dbReference type="EMBL" id="JADOEL010000001">
    <property type="protein sequence ID" value="MBF8176100.1"/>
    <property type="molecule type" value="Genomic_DNA"/>
</dbReference>
<evidence type="ECO:0000256" key="2">
    <source>
        <dbReference type="ARBA" id="ARBA00022475"/>
    </source>
</evidence>
<evidence type="ECO:0000256" key="5">
    <source>
        <dbReference type="ARBA" id="ARBA00023136"/>
    </source>
</evidence>
<comment type="caution">
    <text evidence="8">The sequence shown here is derived from an EMBL/GenBank/DDBJ whole genome shotgun (WGS) entry which is preliminary data.</text>
</comment>
<keyword evidence="2" id="KW-1003">Cell membrane</keyword>
<organism evidence="8 9">
    <name type="scientific">Herminiimonas contaminans</name>
    <dbReference type="NCBI Taxonomy" id="1111140"/>
    <lineage>
        <taxon>Bacteria</taxon>
        <taxon>Pseudomonadati</taxon>
        <taxon>Pseudomonadota</taxon>
        <taxon>Betaproteobacteria</taxon>
        <taxon>Burkholderiales</taxon>
        <taxon>Oxalobacteraceae</taxon>
        <taxon>Herminiimonas</taxon>
    </lineage>
</organism>
<sequence length="310" mass="32935">MADDGLNIALRFGLYVSMAALFGIAVFGLYALRLTVKFAYFDRQYAIFTAAAAVLSLMLSVASMLVMAKAMSGAESYSELSMHIVGMVITGTNMGLAWMLRMVALLACVIVVARSGTRFRYGLLAVLSALALATLAWSGHAAMNEGVQGWIHLVSDIAHLFAAGAWVGALFSFVILALMNPGLHPDAPAVLSKTANGFARFGTVIVVTLMSTGIANYLLIIGPSIKGLITTQYGMLLSVKLALFIGMLALATVNRFFLGPRVEQAMQAGNQDEAVSLLRRSLLTETALVVLVIACVAWLGVLSPTQLRPV</sequence>
<keyword evidence="4 6" id="KW-1133">Transmembrane helix</keyword>
<accession>A0ABS0EMK9</accession>
<dbReference type="InterPro" id="IPR047689">
    <property type="entry name" value="CopD"/>
</dbReference>
<evidence type="ECO:0000256" key="1">
    <source>
        <dbReference type="ARBA" id="ARBA00004651"/>
    </source>
</evidence>